<keyword evidence="10" id="KW-1185">Reference proteome</keyword>
<dbReference type="AlphaFoldDB" id="A0A839HFE4"/>
<gene>
    <name evidence="9" type="primary">mepA</name>
    <name evidence="9" type="ORF">HUK38_02665</name>
</gene>
<evidence type="ECO:0000256" key="6">
    <source>
        <dbReference type="ARBA" id="ARBA00022833"/>
    </source>
</evidence>
<evidence type="ECO:0000256" key="4">
    <source>
        <dbReference type="ARBA" id="ARBA00022764"/>
    </source>
</evidence>
<dbReference type="RefSeq" id="WP_182582260.1">
    <property type="nucleotide sequence ID" value="NZ_JABVCQ010000004.1"/>
</dbReference>
<reference evidence="9 10" key="1">
    <citation type="journal article" date="2020" name="Arch. Microbiol.">
        <title>The genome sequence of the giant phototrophic gammaproteobacterium Thiospirillum jenense gives insight into its physiological properties and phylogenetic relationships.</title>
        <authorList>
            <person name="Imhoff J.F."/>
            <person name="Meyer T.E."/>
            <person name="Kyndt J.A."/>
        </authorList>
    </citation>
    <scope>NUCLEOTIDE SEQUENCE [LARGE SCALE GENOMIC DNA]</scope>
    <source>
        <strain evidence="9 10">DSM 216</strain>
    </source>
</reference>
<feature type="chain" id="PRO_5033016177" evidence="8">
    <location>
        <begin position="29"/>
        <end position="273"/>
    </location>
</feature>
<evidence type="ECO:0000256" key="8">
    <source>
        <dbReference type="SAM" id="SignalP"/>
    </source>
</evidence>
<comment type="caution">
    <text evidence="9">The sequence shown here is derived from an EMBL/GenBank/DDBJ whole genome shotgun (WGS) entry which is preliminary data.</text>
</comment>
<dbReference type="Pfam" id="PF03411">
    <property type="entry name" value="Peptidase_M74"/>
    <property type="match status" value="1"/>
</dbReference>
<dbReference type="GO" id="GO:0030288">
    <property type="term" value="C:outer membrane-bounded periplasmic space"/>
    <property type="evidence" value="ECO:0007669"/>
    <property type="project" value="InterPro"/>
</dbReference>
<keyword evidence="4" id="KW-0574">Periplasm</keyword>
<evidence type="ECO:0000313" key="10">
    <source>
        <dbReference type="Proteomes" id="UP000548632"/>
    </source>
</evidence>
<dbReference type="GO" id="GO:0006508">
    <property type="term" value="P:proteolysis"/>
    <property type="evidence" value="ECO:0007669"/>
    <property type="project" value="UniProtKB-KW"/>
</dbReference>
<keyword evidence="6" id="KW-0862">Zinc</keyword>
<keyword evidence="3 8" id="KW-0732">Signal</keyword>
<evidence type="ECO:0000313" key="9">
    <source>
        <dbReference type="EMBL" id="MBB1125132.1"/>
    </source>
</evidence>
<dbReference type="EMBL" id="JABVCQ010000004">
    <property type="protein sequence ID" value="MBB1125132.1"/>
    <property type="molecule type" value="Genomic_DNA"/>
</dbReference>
<evidence type="ECO:0000256" key="7">
    <source>
        <dbReference type="ARBA" id="ARBA00023049"/>
    </source>
</evidence>
<dbReference type="InterPro" id="IPR009045">
    <property type="entry name" value="Zn_M74/Hedgehog-like"/>
</dbReference>
<evidence type="ECO:0000256" key="5">
    <source>
        <dbReference type="ARBA" id="ARBA00022801"/>
    </source>
</evidence>
<name>A0A839HFE4_9GAMM</name>
<dbReference type="Proteomes" id="UP000548632">
    <property type="component" value="Unassembled WGS sequence"/>
</dbReference>
<dbReference type="InterPro" id="IPR005073">
    <property type="entry name" value="Peptidase_M74"/>
</dbReference>
<dbReference type="Gene3D" id="3.30.1380.10">
    <property type="match status" value="1"/>
</dbReference>
<keyword evidence="2" id="KW-0479">Metal-binding</keyword>
<dbReference type="GO" id="GO:0008237">
    <property type="term" value="F:metallopeptidase activity"/>
    <property type="evidence" value="ECO:0007669"/>
    <property type="project" value="UniProtKB-KW"/>
</dbReference>
<evidence type="ECO:0000256" key="2">
    <source>
        <dbReference type="ARBA" id="ARBA00022723"/>
    </source>
</evidence>
<dbReference type="NCBIfam" id="NF006947">
    <property type="entry name" value="PRK09429.1"/>
    <property type="match status" value="1"/>
</dbReference>
<feature type="signal peptide" evidence="8">
    <location>
        <begin position="1"/>
        <end position="28"/>
    </location>
</feature>
<dbReference type="GO" id="GO:0004252">
    <property type="term" value="F:serine-type endopeptidase activity"/>
    <property type="evidence" value="ECO:0007669"/>
    <property type="project" value="InterPro"/>
</dbReference>
<keyword evidence="5" id="KW-0378">Hydrolase</keyword>
<evidence type="ECO:0000256" key="1">
    <source>
        <dbReference type="ARBA" id="ARBA00022670"/>
    </source>
</evidence>
<organism evidence="9 10">
    <name type="scientific">Thiospirillum jenense</name>
    <dbReference type="NCBI Taxonomy" id="1653858"/>
    <lineage>
        <taxon>Bacteria</taxon>
        <taxon>Pseudomonadati</taxon>
        <taxon>Pseudomonadota</taxon>
        <taxon>Gammaproteobacteria</taxon>
        <taxon>Chromatiales</taxon>
        <taxon>Chromatiaceae</taxon>
        <taxon>Thiospirillum</taxon>
    </lineage>
</organism>
<dbReference type="GO" id="GO:0046872">
    <property type="term" value="F:metal ion binding"/>
    <property type="evidence" value="ECO:0007669"/>
    <property type="project" value="UniProtKB-KW"/>
</dbReference>
<sequence length="273" mass="29701">MRFIHPLQLPALITTALLVLTTANSAPAAEVIGSATNGCVAGAESLPASGIGFVSIRRERQHYFSHPATVAFVQRLGRVVANNTGQLVMIGDLSRPLGGQISRLHRSHQNGLDVDVWLTLAPSADWAWQNIPDGQDPPTVVDADLLHVNERFSDAQLLLLKTAALDATVDRIFVNPAIKLALCQQVKSAKWLRKIRPWRGHDAHFHVRLRCPAGNPQCKAQAPLPAGNGCGTELAWWFTDEALHPPRRRLGVSKPPPPPPAACQALFAKQRLD</sequence>
<proteinExistence type="predicted"/>
<dbReference type="SUPFAM" id="SSF55166">
    <property type="entry name" value="Hedgehog/DD-peptidase"/>
    <property type="match status" value="1"/>
</dbReference>
<keyword evidence="1" id="KW-0645">Protease</keyword>
<protein>
    <submittedName>
        <fullName evidence="9">Penicillin-insensitive murein endopeptidase</fullName>
    </submittedName>
</protein>
<accession>A0A839HFE4</accession>
<keyword evidence="7" id="KW-0482">Metalloprotease</keyword>
<evidence type="ECO:0000256" key="3">
    <source>
        <dbReference type="ARBA" id="ARBA00022729"/>
    </source>
</evidence>